<dbReference type="PANTHER" id="PTHR44688">
    <property type="entry name" value="DNA-BINDING TRANSCRIPTIONAL ACTIVATOR DEVR_DOSR"/>
    <property type="match status" value="1"/>
</dbReference>
<dbReference type="Gene3D" id="1.10.10.10">
    <property type="entry name" value="Winged helix-like DNA-binding domain superfamily/Winged helix DNA-binding domain"/>
    <property type="match status" value="1"/>
</dbReference>
<dbReference type="CDD" id="cd06170">
    <property type="entry name" value="LuxR_C_like"/>
    <property type="match status" value="1"/>
</dbReference>
<dbReference type="EMBL" id="OY726394">
    <property type="protein sequence ID" value="CAJ1496027.1"/>
    <property type="molecule type" value="Genomic_DNA"/>
</dbReference>
<evidence type="ECO:0000256" key="2">
    <source>
        <dbReference type="ARBA" id="ARBA00023125"/>
    </source>
</evidence>
<dbReference type="Proteomes" id="UP001190336">
    <property type="component" value="Chromosome"/>
</dbReference>
<dbReference type="InterPro" id="IPR016032">
    <property type="entry name" value="Sig_transdc_resp-reg_C-effctor"/>
</dbReference>
<gene>
    <name evidence="5" type="ORF">MU0083_001313</name>
</gene>
<keyword evidence="3" id="KW-0804">Transcription</keyword>
<dbReference type="InterPro" id="IPR036388">
    <property type="entry name" value="WH-like_DNA-bd_sf"/>
</dbReference>
<dbReference type="InterPro" id="IPR027417">
    <property type="entry name" value="P-loop_NTPase"/>
</dbReference>
<reference evidence="5 6" key="1">
    <citation type="submission" date="2023-08" db="EMBL/GenBank/DDBJ databases">
        <authorList>
            <person name="Folkvardsen B D."/>
            <person name="Norman A."/>
        </authorList>
    </citation>
    <scope>NUCLEOTIDE SEQUENCE [LARGE SCALE GENOMIC DNA]</scope>
    <source>
        <strain evidence="5 6">Mu0083</strain>
    </source>
</reference>
<keyword evidence="2" id="KW-0238">DNA-binding</keyword>
<keyword evidence="1" id="KW-0805">Transcription regulation</keyword>
<evidence type="ECO:0000256" key="1">
    <source>
        <dbReference type="ARBA" id="ARBA00023015"/>
    </source>
</evidence>
<dbReference type="PRINTS" id="PR00038">
    <property type="entry name" value="HTHLUXR"/>
</dbReference>
<name>A0ABN9MZX3_9MYCO</name>
<evidence type="ECO:0000313" key="6">
    <source>
        <dbReference type="Proteomes" id="UP001190336"/>
    </source>
</evidence>
<dbReference type="PROSITE" id="PS50043">
    <property type="entry name" value="HTH_LUXR_2"/>
    <property type="match status" value="1"/>
</dbReference>
<evidence type="ECO:0000313" key="5">
    <source>
        <dbReference type="EMBL" id="CAJ1496027.1"/>
    </source>
</evidence>
<sequence>MGESGVGKSTLARALGAQLSAQGRTVRFVLGTQTGRDVPLGAFSRSVTVDASREPVAMLAAAHQNLTAATDPVIIVDDAQLLDPLSATLTYQLAAERDAHLIVVIRSGEPVSDAVGALLKERLLLNLHVGPFTREQTGELARRVLGGVVSPQVIDGLHGRSAGLPLYLRGLLRAGAENGVLVESDEGWHLQGSLHADQELSDLLEFRLQGLTAEELEALEILATAEVLDWEVFRELCSPEAVCGLERHRLIHLASDGSGTLAQVTHPVFGDAALARAGVVRLRRLNGLLAKAYQKHLRRGQRIRLPDMRGQIRLAQFMIRSDLKPDLELIIRAATSATAVANLSQAEDLSRFALEHGGGLPAALVLADALCWQGRGDAAERVLKDVSLDGAADRSIVQWACLRASNLFWNCGDIEAARTVLSQLQSCRYPESSTAMVESVELSVAFFSGDMPATALGDVSMFGAEELPVATALAALPTAYALAAAGRFEEVTAVADAGLRAVVGGRLGTIRYGFGVAEVLAAAVVGDFAAAESVAERYAAMAAGVPEPDAMAGVLFGLVYLARGQLSAASAAFQNAIPALVVGAQAMWPMLASAWATQAESAQGNASAASVALRRCESAYGPQAAAFLPEVELARAWERAAHGETSAGRAHALRAAHVARNLGMHAVEMRALHTAVRFGDRAQADRLSELARILKAPLPELAAAQARGMANHDADLLSSTSDRYAALGAFAMAADAAAQASCEYARGGQRGKQLESSTRSQWLAKQGDIHTPAVTEAVLPLPITGREREIAMLVAAGLSNREIAHRLSVSVRTIDGHLYRMFAKLGIERRDQLVRLFGGLQTEA</sequence>
<dbReference type="Pfam" id="PF00196">
    <property type="entry name" value="GerE"/>
    <property type="match status" value="1"/>
</dbReference>
<dbReference type="Pfam" id="PF13401">
    <property type="entry name" value="AAA_22"/>
    <property type="match status" value="1"/>
</dbReference>
<dbReference type="PROSITE" id="PS00622">
    <property type="entry name" value="HTH_LUXR_1"/>
    <property type="match status" value="1"/>
</dbReference>
<dbReference type="InterPro" id="IPR000792">
    <property type="entry name" value="Tscrpt_reg_LuxR_C"/>
</dbReference>
<keyword evidence="6" id="KW-1185">Reference proteome</keyword>
<accession>A0ABN9MZX3</accession>
<dbReference type="SMART" id="SM00421">
    <property type="entry name" value="HTH_LUXR"/>
    <property type="match status" value="1"/>
</dbReference>
<feature type="domain" description="HTH luxR-type" evidence="4">
    <location>
        <begin position="776"/>
        <end position="841"/>
    </location>
</feature>
<proteinExistence type="predicted"/>
<dbReference type="Gene3D" id="3.40.50.300">
    <property type="entry name" value="P-loop containing nucleotide triphosphate hydrolases"/>
    <property type="match status" value="1"/>
</dbReference>
<protein>
    <submittedName>
        <fullName evidence="5">LuxR C-terminal-related transcriptional regulator</fullName>
    </submittedName>
</protein>
<evidence type="ECO:0000256" key="3">
    <source>
        <dbReference type="ARBA" id="ARBA00023163"/>
    </source>
</evidence>
<dbReference type="SUPFAM" id="SSF52540">
    <property type="entry name" value="P-loop containing nucleoside triphosphate hydrolases"/>
    <property type="match status" value="1"/>
</dbReference>
<dbReference type="InterPro" id="IPR049945">
    <property type="entry name" value="AAA_22"/>
</dbReference>
<evidence type="ECO:0000259" key="4">
    <source>
        <dbReference type="PROSITE" id="PS50043"/>
    </source>
</evidence>
<organism evidence="5 6">
    <name type="scientific">[Mycobacterium] kokjensenii</name>
    <dbReference type="NCBI Taxonomy" id="3064287"/>
    <lineage>
        <taxon>Bacteria</taxon>
        <taxon>Bacillati</taxon>
        <taxon>Actinomycetota</taxon>
        <taxon>Actinomycetes</taxon>
        <taxon>Mycobacteriales</taxon>
        <taxon>Mycobacteriaceae</taxon>
        <taxon>Mycolicibacter</taxon>
    </lineage>
</organism>
<dbReference type="SUPFAM" id="SSF46894">
    <property type="entry name" value="C-terminal effector domain of the bipartite response regulators"/>
    <property type="match status" value="1"/>
</dbReference>
<dbReference type="PANTHER" id="PTHR44688:SF16">
    <property type="entry name" value="DNA-BINDING TRANSCRIPTIONAL ACTIVATOR DEVR_DOSR"/>
    <property type="match status" value="1"/>
</dbReference>